<comment type="subcellular location">
    <subcellularLocation>
        <location evidence="1">Membrane</location>
        <topology evidence="1">Single-pass membrane protein</topology>
    </subcellularLocation>
</comment>
<dbReference type="RefSeq" id="XP_040763260.1">
    <property type="nucleotide sequence ID" value="XM_040901617.1"/>
</dbReference>
<evidence type="ECO:0000313" key="7">
    <source>
        <dbReference type="EMBL" id="KZT05520.1"/>
    </source>
</evidence>
<evidence type="ECO:0000256" key="3">
    <source>
        <dbReference type="ARBA" id="ARBA00022989"/>
    </source>
</evidence>
<evidence type="ECO:0000256" key="4">
    <source>
        <dbReference type="ARBA" id="ARBA00023136"/>
    </source>
</evidence>
<reference evidence="7 8" key="1">
    <citation type="journal article" date="2016" name="Mol. Biol. Evol.">
        <title>Comparative Genomics of Early-Diverging Mushroom-Forming Fungi Provides Insights into the Origins of Lignocellulose Decay Capabilities.</title>
        <authorList>
            <person name="Nagy L.G."/>
            <person name="Riley R."/>
            <person name="Tritt A."/>
            <person name="Adam C."/>
            <person name="Daum C."/>
            <person name="Floudas D."/>
            <person name="Sun H."/>
            <person name="Yadav J.S."/>
            <person name="Pangilinan J."/>
            <person name="Larsson K.H."/>
            <person name="Matsuura K."/>
            <person name="Barry K."/>
            <person name="Labutti K."/>
            <person name="Kuo R."/>
            <person name="Ohm R.A."/>
            <person name="Bhattacharya S.S."/>
            <person name="Shirouzu T."/>
            <person name="Yoshinaga Y."/>
            <person name="Martin F.M."/>
            <person name="Grigoriev I.V."/>
            <person name="Hibbett D.S."/>
        </authorList>
    </citation>
    <scope>NUCLEOTIDE SEQUENCE [LARGE SCALE GENOMIC DNA]</scope>
    <source>
        <strain evidence="7 8">93-53</strain>
    </source>
</reference>
<dbReference type="Proteomes" id="UP000076871">
    <property type="component" value="Unassembled WGS sequence"/>
</dbReference>
<evidence type="ECO:0000256" key="5">
    <source>
        <dbReference type="SAM" id="MobiDB-lite"/>
    </source>
</evidence>
<evidence type="ECO:0000256" key="6">
    <source>
        <dbReference type="SAM" id="Phobius"/>
    </source>
</evidence>
<dbReference type="GeneID" id="63818649"/>
<feature type="compositionally biased region" description="Basic residues" evidence="5">
    <location>
        <begin position="365"/>
        <end position="378"/>
    </location>
</feature>
<feature type="region of interest" description="Disordered" evidence="5">
    <location>
        <begin position="323"/>
        <end position="378"/>
    </location>
</feature>
<dbReference type="PANTHER" id="PTHR12883:SF0">
    <property type="entry name" value="PAT COMPLEX SUBUNIT CCDC47"/>
    <property type="match status" value="1"/>
</dbReference>
<dbReference type="EMBL" id="KV427629">
    <property type="protein sequence ID" value="KZT05520.1"/>
    <property type="molecule type" value="Genomic_DNA"/>
</dbReference>
<proteinExistence type="predicted"/>
<feature type="compositionally biased region" description="Basic and acidic residues" evidence="5">
    <location>
        <begin position="323"/>
        <end position="349"/>
    </location>
</feature>
<dbReference type="PANTHER" id="PTHR12883">
    <property type="entry name" value="ADIPOCYTE-SPECIFIC PROTEIN 4-RELATED"/>
    <property type="match status" value="1"/>
</dbReference>
<keyword evidence="8" id="KW-1185">Reference proteome</keyword>
<dbReference type="InterPro" id="IPR012879">
    <property type="entry name" value="CCDC47"/>
</dbReference>
<protein>
    <submittedName>
        <fullName evidence="7">DUF1682-domain-containing protein</fullName>
    </submittedName>
</protein>
<dbReference type="FunCoup" id="A0A165DS67">
    <property type="interactions" value="250"/>
</dbReference>
<evidence type="ECO:0000256" key="2">
    <source>
        <dbReference type="ARBA" id="ARBA00022692"/>
    </source>
</evidence>
<dbReference type="STRING" id="1314785.A0A165DS67"/>
<keyword evidence="4 6" id="KW-0472">Membrane</keyword>
<evidence type="ECO:0000256" key="1">
    <source>
        <dbReference type="ARBA" id="ARBA00004167"/>
    </source>
</evidence>
<keyword evidence="2 6" id="KW-0812">Transmembrane</keyword>
<dbReference type="GO" id="GO:0032469">
    <property type="term" value="P:endoplasmic reticulum calcium ion homeostasis"/>
    <property type="evidence" value="ECO:0007669"/>
    <property type="project" value="InterPro"/>
</dbReference>
<accession>A0A165DS67</accession>
<sequence>MSFFPRFLIPPPVDLASHYDGVEYRWKFLTFRPAYFQQEPFFVAVVLVFVAFYFWGKKANETRVNKWYEAHLPLLEAQFSKPTQQGLIRDGNSDWFNYSTGRRAIVSLHTTFTMRPRHDLLQYAYQIGKGLVELDYQVYDAVELDFTFRDADGAVPECVWAIVAKDDMKSIRAKRWDLTITKTTDQPSLPSSLTVMSELADITSNLLKPIGTFNLPGVFSNPAILPYFRSLSLTDQPRTRPSVPLPPSQRTKHLILSLALPQSTNAGATLPLVTAAFQLVDAIAGTGRGANTLRGGLSAQLRPETRVKLKKVREELDKDIREDAVKEKKEEKAEEKAAARKKAAEEKLSRLSAAEQTKALDREKKRALRKTQGRIKMR</sequence>
<dbReference type="InParanoid" id="A0A165DS67"/>
<organism evidence="7 8">
    <name type="scientific">Laetiporus sulphureus 93-53</name>
    <dbReference type="NCBI Taxonomy" id="1314785"/>
    <lineage>
        <taxon>Eukaryota</taxon>
        <taxon>Fungi</taxon>
        <taxon>Dikarya</taxon>
        <taxon>Basidiomycota</taxon>
        <taxon>Agaricomycotina</taxon>
        <taxon>Agaricomycetes</taxon>
        <taxon>Polyporales</taxon>
        <taxon>Laetiporus</taxon>
    </lineage>
</organism>
<dbReference type="GO" id="GO:0005783">
    <property type="term" value="C:endoplasmic reticulum"/>
    <property type="evidence" value="ECO:0007669"/>
    <property type="project" value="InterPro"/>
</dbReference>
<dbReference type="AlphaFoldDB" id="A0A165DS67"/>
<name>A0A165DS67_9APHY</name>
<dbReference type="Pfam" id="PF07946">
    <property type="entry name" value="CCDC47"/>
    <property type="match status" value="1"/>
</dbReference>
<evidence type="ECO:0000313" key="8">
    <source>
        <dbReference type="Proteomes" id="UP000076871"/>
    </source>
</evidence>
<dbReference type="OrthoDB" id="10039147at2759"/>
<feature type="transmembrane region" description="Helical" evidence="6">
    <location>
        <begin position="40"/>
        <end position="56"/>
    </location>
</feature>
<gene>
    <name evidence="7" type="ORF">LAESUDRAFT_217454</name>
</gene>
<dbReference type="GO" id="GO:0005509">
    <property type="term" value="F:calcium ion binding"/>
    <property type="evidence" value="ECO:0007669"/>
    <property type="project" value="InterPro"/>
</dbReference>
<keyword evidence="3 6" id="KW-1133">Transmembrane helix</keyword>
<dbReference type="GO" id="GO:0016020">
    <property type="term" value="C:membrane"/>
    <property type="evidence" value="ECO:0007669"/>
    <property type="project" value="UniProtKB-SubCell"/>
</dbReference>